<evidence type="ECO:0000313" key="3">
    <source>
        <dbReference type="EMBL" id="KKK81053.1"/>
    </source>
</evidence>
<dbReference type="InterPro" id="IPR001482">
    <property type="entry name" value="T2SS/T4SS_dom"/>
</dbReference>
<dbReference type="Pfam" id="PF00437">
    <property type="entry name" value="T2SSE"/>
    <property type="match status" value="1"/>
</dbReference>
<dbReference type="InterPro" id="IPR027417">
    <property type="entry name" value="P-loop_NTPase"/>
</dbReference>
<comment type="similarity">
    <text evidence="1">Belongs to the GSP E family.</text>
</comment>
<dbReference type="PANTHER" id="PTHR30486:SF6">
    <property type="entry name" value="TYPE IV PILUS RETRACTATION ATPASE PILT"/>
    <property type="match status" value="1"/>
</dbReference>
<dbReference type="EMBL" id="LAZR01053298">
    <property type="protein sequence ID" value="KKK81053.1"/>
    <property type="molecule type" value="Genomic_DNA"/>
</dbReference>
<feature type="domain" description="Bacterial type II secretion system protein E" evidence="2">
    <location>
        <begin position="126"/>
        <end position="298"/>
    </location>
</feature>
<dbReference type="AlphaFoldDB" id="A0A0F8YI29"/>
<sequence>MTIEESLVRESYPLIAPFAYALIQMDAKTKEIVYSLMEAPLTSKESEILNYLKSNIITSLDRPLSDFISKDATEEESKTNEDRQKDYIKGKMKKFLKANRKYKVDDGTFEKLLYHVSRDLIGFGLIEPLLKDNNIEDISCDGTRVPIYVWHREYESIKTNIRFETDSELDNFVIKVAQRSGRHISVANPLLDAALPDGSRINCTYSNEVTMRGSTFTIRKFKEDPLTIVDMINYNTIDENIAAFYWYALENQKSILIAGGTASGKTSLLNSLAMFIRPGAKIVSIEDTPELNIPHDNWIPAVARQGYG</sequence>
<protein>
    <recommendedName>
        <fullName evidence="2">Bacterial type II secretion system protein E domain-containing protein</fullName>
    </recommendedName>
</protein>
<evidence type="ECO:0000259" key="2">
    <source>
        <dbReference type="Pfam" id="PF00437"/>
    </source>
</evidence>
<dbReference type="GO" id="GO:0016887">
    <property type="term" value="F:ATP hydrolysis activity"/>
    <property type="evidence" value="ECO:0007669"/>
    <property type="project" value="InterPro"/>
</dbReference>
<reference evidence="3" key="1">
    <citation type="journal article" date="2015" name="Nature">
        <title>Complex archaea that bridge the gap between prokaryotes and eukaryotes.</title>
        <authorList>
            <person name="Spang A."/>
            <person name="Saw J.H."/>
            <person name="Jorgensen S.L."/>
            <person name="Zaremba-Niedzwiedzka K."/>
            <person name="Martijn J."/>
            <person name="Lind A.E."/>
            <person name="van Eijk R."/>
            <person name="Schleper C."/>
            <person name="Guy L."/>
            <person name="Ettema T.J."/>
        </authorList>
    </citation>
    <scope>NUCLEOTIDE SEQUENCE</scope>
</reference>
<dbReference type="SUPFAM" id="SSF52540">
    <property type="entry name" value="P-loop containing nucleoside triphosphate hydrolases"/>
    <property type="match status" value="1"/>
</dbReference>
<gene>
    <name evidence="3" type="ORF">LCGC14_2817340</name>
</gene>
<evidence type="ECO:0000256" key="1">
    <source>
        <dbReference type="ARBA" id="ARBA00006611"/>
    </source>
</evidence>
<feature type="non-terminal residue" evidence="3">
    <location>
        <position position="308"/>
    </location>
</feature>
<comment type="caution">
    <text evidence="3">The sequence shown here is derived from an EMBL/GenBank/DDBJ whole genome shotgun (WGS) entry which is preliminary data.</text>
</comment>
<dbReference type="InterPro" id="IPR050921">
    <property type="entry name" value="T4SS_GSP_E_ATPase"/>
</dbReference>
<proteinExistence type="inferred from homology"/>
<accession>A0A0F8YI29</accession>
<name>A0A0F8YI29_9ZZZZ</name>
<organism evidence="3">
    <name type="scientific">marine sediment metagenome</name>
    <dbReference type="NCBI Taxonomy" id="412755"/>
    <lineage>
        <taxon>unclassified sequences</taxon>
        <taxon>metagenomes</taxon>
        <taxon>ecological metagenomes</taxon>
    </lineage>
</organism>
<dbReference type="Gene3D" id="3.40.50.300">
    <property type="entry name" value="P-loop containing nucleotide triphosphate hydrolases"/>
    <property type="match status" value="1"/>
</dbReference>
<dbReference type="PANTHER" id="PTHR30486">
    <property type="entry name" value="TWITCHING MOTILITY PROTEIN PILT"/>
    <property type="match status" value="1"/>
</dbReference>
<dbReference type="Gene3D" id="3.30.450.380">
    <property type="match status" value="1"/>
</dbReference>